<evidence type="ECO:0000313" key="3">
    <source>
        <dbReference type="Proteomes" id="UP000789396"/>
    </source>
</evidence>
<reference evidence="2" key="1">
    <citation type="submission" date="2021-06" db="EMBL/GenBank/DDBJ databases">
        <authorList>
            <person name="Kallberg Y."/>
            <person name="Tangrot J."/>
            <person name="Rosling A."/>
        </authorList>
    </citation>
    <scope>NUCLEOTIDE SEQUENCE</scope>
    <source>
        <strain evidence="2">IN212</strain>
    </source>
</reference>
<dbReference type="Proteomes" id="UP000789396">
    <property type="component" value="Unassembled WGS sequence"/>
</dbReference>
<sequence>HRIRLDVDRLEGLAKVYRFNLSNPIDQLRHTQTTEVTPEIMTNIAETVFKKLEEETLADEENTELSNPTKDLYSDEPDLNLNVSNFIDLHSSVFIYSENRYESQEFNEIVSDNNDMQEGKYNVDEIIAQQL</sequence>
<dbReference type="AlphaFoldDB" id="A0A9N9JGE2"/>
<evidence type="ECO:0000256" key="1">
    <source>
        <dbReference type="SAM" id="MobiDB-lite"/>
    </source>
</evidence>
<feature type="region of interest" description="Disordered" evidence="1">
    <location>
        <begin position="55"/>
        <end position="75"/>
    </location>
</feature>
<dbReference type="EMBL" id="CAJVPZ010052501">
    <property type="protein sequence ID" value="CAG8780607.1"/>
    <property type="molecule type" value="Genomic_DNA"/>
</dbReference>
<accession>A0A9N9JGE2</accession>
<protein>
    <submittedName>
        <fullName evidence="2">7710_t:CDS:1</fullName>
    </submittedName>
</protein>
<feature type="non-terminal residue" evidence="2">
    <location>
        <position position="1"/>
    </location>
</feature>
<keyword evidence="3" id="KW-1185">Reference proteome</keyword>
<proteinExistence type="predicted"/>
<gene>
    <name evidence="2" type="ORF">RFULGI_LOCUS15785</name>
</gene>
<comment type="caution">
    <text evidence="2">The sequence shown here is derived from an EMBL/GenBank/DDBJ whole genome shotgun (WGS) entry which is preliminary data.</text>
</comment>
<organism evidence="2 3">
    <name type="scientific">Racocetra fulgida</name>
    <dbReference type="NCBI Taxonomy" id="60492"/>
    <lineage>
        <taxon>Eukaryota</taxon>
        <taxon>Fungi</taxon>
        <taxon>Fungi incertae sedis</taxon>
        <taxon>Mucoromycota</taxon>
        <taxon>Glomeromycotina</taxon>
        <taxon>Glomeromycetes</taxon>
        <taxon>Diversisporales</taxon>
        <taxon>Gigasporaceae</taxon>
        <taxon>Racocetra</taxon>
    </lineage>
</organism>
<dbReference type="OrthoDB" id="2446120at2759"/>
<name>A0A9N9JGE2_9GLOM</name>
<evidence type="ECO:0000313" key="2">
    <source>
        <dbReference type="EMBL" id="CAG8780607.1"/>
    </source>
</evidence>
<feature type="non-terminal residue" evidence="2">
    <location>
        <position position="131"/>
    </location>
</feature>